<evidence type="ECO:0000259" key="7">
    <source>
        <dbReference type="Pfam" id="PF13193"/>
    </source>
</evidence>
<keyword evidence="5" id="KW-0067">ATP-binding</keyword>
<protein>
    <submittedName>
        <fullName evidence="8">2-succinylbenzoyl-CoA synthetase</fullName>
    </submittedName>
</protein>
<dbReference type="Pfam" id="PF13193">
    <property type="entry name" value="AMP-binding_C"/>
    <property type="match status" value="1"/>
</dbReference>
<dbReference type="Gene3D" id="3.30.300.30">
    <property type="match status" value="1"/>
</dbReference>
<dbReference type="GO" id="GO:0006631">
    <property type="term" value="P:fatty acid metabolic process"/>
    <property type="evidence" value="ECO:0007669"/>
    <property type="project" value="TreeGrafter"/>
</dbReference>
<dbReference type="PANTHER" id="PTHR43201:SF5">
    <property type="entry name" value="MEDIUM-CHAIN ACYL-COA LIGASE ACSF2, MITOCHONDRIAL"/>
    <property type="match status" value="1"/>
</dbReference>
<evidence type="ECO:0000313" key="8">
    <source>
        <dbReference type="EMBL" id="TCK68389.1"/>
    </source>
</evidence>
<dbReference type="AlphaFoldDB" id="A0A4R1KVM1"/>
<dbReference type="EMBL" id="SMGJ01000005">
    <property type="protein sequence ID" value="TCK68389.1"/>
    <property type="molecule type" value="Genomic_DNA"/>
</dbReference>
<dbReference type="Proteomes" id="UP000295496">
    <property type="component" value="Unassembled WGS sequence"/>
</dbReference>
<evidence type="ECO:0000256" key="2">
    <source>
        <dbReference type="ARBA" id="ARBA00022428"/>
    </source>
</evidence>
<dbReference type="InterPro" id="IPR025110">
    <property type="entry name" value="AMP-bd_C"/>
</dbReference>
<dbReference type="NCBIfam" id="TIGR01923">
    <property type="entry name" value="menE"/>
    <property type="match status" value="1"/>
</dbReference>
<feature type="domain" description="AMP-dependent synthetase/ligase" evidence="6">
    <location>
        <begin position="16"/>
        <end position="320"/>
    </location>
</feature>
<dbReference type="Pfam" id="PF00501">
    <property type="entry name" value="AMP-binding"/>
    <property type="match status" value="1"/>
</dbReference>
<dbReference type="RefSeq" id="WP_132302318.1">
    <property type="nucleotide sequence ID" value="NZ_CP170642.1"/>
</dbReference>
<comment type="caution">
    <text evidence="8">The sequence shown here is derived from an EMBL/GenBank/DDBJ whole genome shotgun (WGS) entry which is preliminary data.</text>
</comment>
<keyword evidence="3" id="KW-0436">Ligase</keyword>
<keyword evidence="4" id="KW-0547">Nucleotide-binding</keyword>
<keyword evidence="9" id="KW-1185">Reference proteome</keyword>
<dbReference type="InterPro" id="IPR042099">
    <property type="entry name" value="ANL_N_sf"/>
</dbReference>
<keyword evidence="2" id="KW-0474">Menaquinone biosynthesis</keyword>
<sequence length="460" mass="51600">MQLLQQYASCPYKQAQIALRDHSQGVAFSWQELNQLVSEKQDWLLSLGLQPGSGVAFSGKNSFELLCCYLAGLQGKMRVLGINPAFTTEKIEQLCQQNQIQRWIDVGENLCVRPLKTELDFRIGTNSPSNDKAKGLTLTLTSGSTGTPKAIVHDIQAHLDNAQGVCQLMDFTAEKSWLLSLPLYHVSGQGIVWRWILQGAELHLPSCHFYQDVLQVSHVSLVPTQALRLFEYVAKNPQTALQTREILLGGASIPLEISQKLTALGIKAYAGYGMTEMASTVFAKRCDGETGVGQPLLGRVFQIVNDEIWLKGAGLALGYWQNGEIQPLTNPQGWLQTKDKAYWDGEQLHILGRLDNQFISGGENIQPEEIEQIIQQHPLVEQVFVLPIDDAEFGQRPVAMMKFQQEFSQTAVQKIQDFLINKIERFKQPVRYFPLNLEWQGNIKISRVNLKQVLAQLIGE</sequence>
<accession>A0A4R1KVM1</accession>
<evidence type="ECO:0000256" key="1">
    <source>
        <dbReference type="ARBA" id="ARBA00006432"/>
    </source>
</evidence>
<evidence type="ECO:0000256" key="3">
    <source>
        <dbReference type="ARBA" id="ARBA00022598"/>
    </source>
</evidence>
<name>A0A4R1KVM1_9PAST</name>
<organism evidence="8 9">
    <name type="scientific">Lonepinella koalarum</name>
    <dbReference type="NCBI Taxonomy" id="53417"/>
    <lineage>
        <taxon>Bacteria</taxon>
        <taxon>Pseudomonadati</taxon>
        <taxon>Pseudomonadota</taxon>
        <taxon>Gammaproteobacteria</taxon>
        <taxon>Pasteurellales</taxon>
        <taxon>Pasteurellaceae</taxon>
        <taxon>Lonepinella</taxon>
    </lineage>
</organism>
<reference evidence="8 9" key="1">
    <citation type="submission" date="2019-03" db="EMBL/GenBank/DDBJ databases">
        <title>Genomic Encyclopedia of Type Strains, Phase IV (KMG-IV): sequencing the most valuable type-strain genomes for metagenomic binning, comparative biology and taxonomic classification.</title>
        <authorList>
            <person name="Goeker M."/>
        </authorList>
    </citation>
    <scope>NUCLEOTIDE SEQUENCE [LARGE SCALE GENOMIC DNA]</scope>
    <source>
        <strain evidence="8 9">DSM 10053</strain>
    </source>
</reference>
<dbReference type="PANTHER" id="PTHR43201">
    <property type="entry name" value="ACYL-COA SYNTHETASE"/>
    <property type="match status" value="1"/>
</dbReference>
<dbReference type="GO" id="GO:0008756">
    <property type="term" value="F:o-succinylbenzoate-CoA ligase activity"/>
    <property type="evidence" value="ECO:0007669"/>
    <property type="project" value="InterPro"/>
</dbReference>
<feature type="domain" description="AMP-binding enzyme C-terminal" evidence="7">
    <location>
        <begin position="369"/>
        <end position="430"/>
    </location>
</feature>
<gene>
    <name evidence="8" type="ORF">EV692_1722</name>
</gene>
<dbReference type="Gene3D" id="3.40.50.12780">
    <property type="entry name" value="N-terminal domain of ligase-like"/>
    <property type="match status" value="1"/>
</dbReference>
<evidence type="ECO:0000256" key="4">
    <source>
        <dbReference type="ARBA" id="ARBA00022741"/>
    </source>
</evidence>
<proteinExistence type="inferred from homology"/>
<dbReference type="NCBIfam" id="NF006539">
    <property type="entry name" value="PRK09029.1"/>
    <property type="match status" value="1"/>
</dbReference>
<dbReference type="PROSITE" id="PS00455">
    <property type="entry name" value="AMP_BINDING"/>
    <property type="match status" value="1"/>
</dbReference>
<evidence type="ECO:0000256" key="5">
    <source>
        <dbReference type="ARBA" id="ARBA00022840"/>
    </source>
</evidence>
<evidence type="ECO:0000259" key="6">
    <source>
        <dbReference type="Pfam" id="PF00501"/>
    </source>
</evidence>
<dbReference type="InterPro" id="IPR010192">
    <property type="entry name" value="MenE"/>
</dbReference>
<dbReference type="GO" id="GO:0009234">
    <property type="term" value="P:menaquinone biosynthetic process"/>
    <property type="evidence" value="ECO:0007669"/>
    <property type="project" value="UniProtKB-KW"/>
</dbReference>
<dbReference type="InterPro" id="IPR020845">
    <property type="entry name" value="AMP-binding_CS"/>
</dbReference>
<dbReference type="GO" id="GO:0005524">
    <property type="term" value="F:ATP binding"/>
    <property type="evidence" value="ECO:0007669"/>
    <property type="project" value="UniProtKB-KW"/>
</dbReference>
<comment type="similarity">
    <text evidence="1">Belongs to the ATP-dependent AMP-binding enzyme family.</text>
</comment>
<dbReference type="SUPFAM" id="SSF56801">
    <property type="entry name" value="Acetyl-CoA synthetase-like"/>
    <property type="match status" value="1"/>
</dbReference>
<dbReference type="InterPro" id="IPR045851">
    <property type="entry name" value="AMP-bd_C_sf"/>
</dbReference>
<dbReference type="GO" id="GO:0031956">
    <property type="term" value="F:medium-chain fatty acid-CoA ligase activity"/>
    <property type="evidence" value="ECO:0007669"/>
    <property type="project" value="TreeGrafter"/>
</dbReference>
<dbReference type="InterPro" id="IPR000873">
    <property type="entry name" value="AMP-dep_synth/lig_dom"/>
</dbReference>
<evidence type="ECO:0000313" key="9">
    <source>
        <dbReference type="Proteomes" id="UP000295496"/>
    </source>
</evidence>
<dbReference type="CDD" id="cd17630">
    <property type="entry name" value="OSB_MenE-like"/>
    <property type="match status" value="1"/>
</dbReference>